<accession>A0A8J4EJY0</accession>
<dbReference type="GO" id="GO:0003677">
    <property type="term" value="F:DNA binding"/>
    <property type="evidence" value="ECO:0007669"/>
    <property type="project" value="UniProtKB-KW"/>
</dbReference>
<organism evidence="3 4">
    <name type="scientific">Actinocatenispora comari</name>
    <dbReference type="NCBI Taxonomy" id="2807577"/>
    <lineage>
        <taxon>Bacteria</taxon>
        <taxon>Bacillati</taxon>
        <taxon>Actinomycetota</taxon>
        <taxon>Actinomycetes</taxon>
        <taxon>Micromonosporales</taxon>
        <taxon>Micromonosporaceae</taxon>
        <taxon>Actinocatenispora</taxon>
    </lineage>
</organism>
<dbReference type="Proteomes" id="UP000614996">
    <property type="component" value="Unassembled WGS sequence"/>
</dbReference>
<comment type="caution">
    <text evidence="3">The sequence shown here is derived from an EMBL/GenBank/DDBJ whole genome shotgun (WGS) entry which is preliminary data.</text>
</comment>
<protein>
    <recommendedName>
        <fullName evidence="2">Lsr2 DNA-binding domain-containing protein</fullName>
    </recommendedName>
</protein>
<feature type="domain" description="Lsr2 DNA-binding" evidence="2">
    <location>
        <begin position="3"/>
        <end position="35"/>
    </location>
</feature>
<evidence type="ECO:0000313" key="4">
    <source>
        <dbReference type="Proteomes" id="UP000614996"/>
    </source>
</evidence>
<name>A0A8J4EJY0_9ACTN</name>
<keyword evidence="1" id="KW-0238">DNA-binding</keyword>
<dbReference type="AlphaFoldDB" id="A0A8J4EJY0"/>
<dbReference type="EMBL" id="BOPO01000028">
    <property type="protein sequence ID" value="GIL26811.1"/>
    <property type="molecule type" value="Genomic_DNA"/>
</dbReference>
<keyword evidence="4" id="KW-1185">Reference proteome</keyword>
<dbReference type="GO" id="GO:0016746">
    <property type="term" value="F:acyltransferase activity"/>
    <property type="evidence" value="ECO:0007669"/>
    <property type="project" value="InterPro"/>
</dbReference>
<dbReference type="InterPro" id="IPR036625">
    <property type="entry name" value="E3-bd_dom_sf"/>
</dbReference>
<proteinExistence type="predicted"/>
<evidence type="ECO:0000256" key="1">
    <source>
        <dbReference type="ARBA" id="ARBA00023125"/>
    </source>
</evidence>
<dbReference type="InterPro" id="IPR055370">
    <property type="entry name" value="Lsr2_DNA-bd"/>
</dbReference>
<sequence>MTEEPPPIRQWLRDNGYDIDERRRIPAEAVAAYHAQFPPVDDLTGDADCDKPPAGA</sequence>
<dbReference type="Gene3D" id="4.10.320.10">
    <property type="entry name" value="E3-binding domain"/>
    <property type="match status" value="1"/>
</dbReference>
<gene>
    <name evidence="3" type="ORF">NUM_20650</name>
</gene>
<reference evidence="4" key="1">
    <citation type="journal article" date="2021" name="Int. J. Syst. Evol. Microbiol.">
        <title>Actinocatenispora comari sp. nov., an endophytic actinomycete isolated from aerial parts of Comarum salesowianum.</title>
        <authorList>
            <person name="Oyunbileg N."/>
            <person name="Iizaka Y."/>
            <person name="Hamada M."/>
            <person name="Davaapurev B.O."/>
            <person name="Fukumoto A."/>
            <person name="Tsetseg B."/>
            <person name="Kato F."/>
            <person name="Tamura T."/>
            <person name="Batkhuu J."/>
            <person name="Anzai Y."/>
        </authorList>
    </citation>
    <scope>NUCLEOTIDE SEQUENCE [LARGE SCALE GENOMIC DNA]</scope>
    <source>
        <strain evidence="4">NUM-2625</strain>
    </source>
</reference>
<evidence type="ECO:0000259" key="2">
    <source>
        <dbReference type="Pfam" id="PF23359"/>
    </source>
</evidence>
<dbReference type="Pfam" id="PF23359">
    <property type="entry name" value="Lsr2_DNA-bd"/>
    <property type="match status" value="1"/>
</dbReference>
<evidence type="ECO:0000313" key="3">
    <source>
        <dbReference type="EMBL" id="GIL26811.1"/>
    </source>
</evidence>